<feature type="transmembrane region" description="Helical" evidence="8">
    <location>
        <begin position="517"/>
        <end position="538"/>
    </location>
</feature>
<evidence type="ECO:0000256" key="6">
    <source>
        <dbReference type="ARBA" id="ARBA00022989"/>
    </source>
</evidence>
<feature type="domain" description="Major facilitator superfamily (MFS) profile" evidence="9">
    <location>
        <begin position="25"/>
        <end position="543"/>
    </location>
</feature>
<dbReference type="SUPFAM" id="SSF103473">
    <property type="entry name" value="MFS general substrate transporter"/>
    <property type="match status" value="2"/>
</dbReference>
<feature type="transmembrane region" description="Helical" evidence="8">
    <location>
        <begin position="91"/>
        <end position="112"/>
    </location>
</feature>
<dbReference type="InterPro" id="IPR005829">
    <property type="entry name" value="Sugar_transporter_CS"/>
</dbReference>
<dbReference type="PROSITE" id="PS00217">
    <property type="entry name" value="SUGAR_TRANSPORT_2"/>
    <property type="match status" value="1"/>
</dbReference>
<evidence type="ECO:0000313" key="10">
    <source>
        <dbReference type="EMBL" id="GDY32020.1"/>
    </source>
</evidence>
<keyword evidence="5 8" id="KW-0812">Transmembrane</keyword>
<feature type="transmembrane region" description="Helical" evidence="8">
    <location>
        <begin position="285"/>
        <end position="306"/>
    </location>
</feature>
<evidence type="ECO:0000256" key="2">
    <source>
        <dbReference type="ARBA" id="ARBA00007520"/>
    </source>
</evidence>
<dbReference type="GO" id="GO:0022857">
    <property type="term" value="F:transmembrane transporter activity"/>
    <property type="evidence" value="ECO:0007669"/>
    <property type="project" value="InterPro"/>
</dbReference>
<proteinExistence type="inferred from homology"/>
<dbReference type="PANTHER" id="PTHR23501">
    <property type="entry name" value="MAJOR FACILITATOR SUPERFAMILY"/>
    <property type="match status" value="1"/>
</dbReference>
<dbReference type="EMBL" id="BJFL01000020">
    <property type="protein sequence ID" value="GDY32020.1"/>
    <property type="molecule type" value="Genomic_DNA"/>
</dbReference>
<dbReference type="PROSITE" id="PS50850">
    <property type="entry name" value="MFS"/>
    <property type="match status" value="1"/>
</dbReference>
<feature type="transmembrane region" description="Helical" evidence="8">
    <location>
        <begin position="151"/>
        <end position="170"/>
    </location>
</feature>
<evidence type="ECO:0000256" key="8">
    <source>
        <dbReference type="SAM" id="Phobius"/>
    </source>
</evidence>
<comment type="caution">
    <text evidence="10">The sequence shown here is derived from an EMBL/GenBank/DDBJ whole genome shotgun (WGS) entry which is preliminary data.</text>
</comment>
<evidence type="ECO:0000256" key="3">
    <source>
        <dbReference type="ARBA" id="ARBA00022448"/>
    </source>
</evidence>
<comment type="subcellular location">
    <subcellularLocation>
        <location evidence="1">Cell membrane</location>
        <topology evidence="1">Multi-pass membrane protein</topology>
    </subcellularLocation>
</comment>
<dbReference type="Gene3D" id="1.20.1250.20">
    <property type="entry name" value="MFS general substrate transporter like domains"/>
    <property type="match status" value="1"/>
</dbReference>
<evidence type="ECO:0000256" key="4">
    <source>
        <dbReference type="ARBA" id="ARBA00022475"/>
    </source>
</evidence>
<feature type="transmembrane region" description="Helical" evidence="8">
    <location>
        <begin position="377"/>
        <end position="397"/>
    </location>
</feature>
<keyword evidence="6 8" id="KW-1133">Transmembrane helix</keyword>
<dbReference type="GO" id="GO:0005886">
    <property type="term" value="C:plasma membrane"/>
    <property type="evidence" value="ECO:0007669"/>
    <property type="project" value="UniProtKB-SubCell"/>
</dbReference>
<feature type="transmembrane region" description="Helical" evidence="8">
    <location>
        <begin position="241"/>
        <end position="264"/>
    </location>
</feature>
<feature type="transmembrane region" description="Helical" evidence="8">
    <location>
        <begin position="418"/>
        <end position="439"/>
    </location>
</feature>
<dbReference type="OrthoDB" id="7375466at2"/>
<reference evidence="11" key="1">
    <citation type="submission" date="2019-04" db="EMBL/GenBank/DDBJ databases">
        <title>Draft genome sequence of Pseudonocardiaceae bacterium SL3-2-4.</title>
        <authorList>
            <person name="Ningsih F."/>
            <person name="Yokota A."/>
            <person name="Sakai Y."/>
            <person name="Nanatani K."/>
            <person name="Yabe S."/>
            <person name="Oetari A."/>
            <person name="Sjamsuridzal W."/>
        </authorList>
    </citation>
    <scope>NUCLEOTIDE SEQUENCE [LARGE SCALE GENOMIC DNA]</scope>
    <source>
        <strain evidence="11">SL3-2-4</strain>
    </source>
</reference>
<sequence length="561" mass="59290">MSDRLSVQNSESNPAILSHRQILYVVSGLLMGIFLIAMEQTVVATSVRVIADDLGDYTEQAWVTTAYLVTSTIVTPLYGKVSDIFGRKPCYLFAISLFMLGSLACACATSMYELAAFRAVQGIGAGGLGVLAFTILGEIVAPRERARYQGYFLAVFTGSSVLGPVIGGLFANAQSIAGITGWRWVFLINVPFGLAALAVVVKVLDIQHLRREGVRLDWIGGVLLTIALGPMLVVAEFGQVWGWGSVPAVACFVVFGVGLLAFLWTERRMGANALLPLHIFRNPRFSQGTVLAFILGALMIGTFSLLPQYFQVVLGAEPTHAGVLLLPMIAGTIVGALVSGQVISRTGGYRVHSLVSAVVTVASMFLMYVLSGTENQWALLPVTFALGAGIGCFNQPITLVMQNILPARDLGISTAAATFFRQIGGTVGVAVFLALWFALTPSAMAGQVGSAIRQPAFRQELAQTAKGVADPAARQLVASLNSGNTDAAQNVVHNTSVLQALPDSVSYPLRQAFADSMSTVFLVATAFAVAGLVVMVLWKSVPLRAKAGAQEAAKERAAAKG</sequence>
<keyword evidence="3" id="KW-0813">Transport</keyword>
<feature type="transmembrane region" description="Helical" evidence="8">
    <location>
        <begin position="21"/>
        <end position="41"/>
    </location>
</feature>
<keyword evidence="7 8" id="KW-0472">Membrane</keyword>
<feature type="transmembrane region" description="Helical" evidence="8">
    <location>
        <begin position="216"/>
        <end position="235"/>
    </location>
</feature>
<organism evidence="10 11">
    <name type="scientific">Gandjariella thermophila</name>
    <dbReference type="NCBI Taxonomy" id="1931992"/>
    <lineage>
        <taxon>Bacteria</taxon>
        <taxon>Bacillati</taxon>
        <taxon>Actinomycetota</taxon>
        <taxon>Actinomycetes</taxon>
        <taxon>Pseudonocardiales</taxon>
        <taxon>Pseudonocardiaceae</taxon>
        <taxon>Gandjariella</taxon>
    </lineage>
</organism>
<dbReference type="InterPro" id="IPR011701">
    <property type="entry name" value="MFS"/>
</dbReference>
<feature type="transmembrane region" description="Helical" evidence="8">
    <location>
        <begin position="351"/>
        <end position="371"/>
    </location>
</feature>
<evidence type="ECO:0000256" key="1">
    <source>
        <dbReference type="ARBA" id="ARBA00004651"/>
    </source>
</evidence>
<keyword evidence="4" id="KW-1003">Cell membrane</keyword>
<dbReference type="FunFam" id="1.20.1720.10:FF:000004">
    <property type="entry name" value="EmrB/QacA family drug resistance transporter"/>
    <property type="match status" value="1"/>
</dbReference>
<feature type="transmembrane region" description="Helical" evidence="8">
    <location>
        <begin position="61"/>
        <end position="79"/>
    </location>
</feature>
<protein>
    <submittedName>
        <fullName evidence="10">MFS transporter</fullName>
    </submittedName>
</protein>
<accession>A0A4D4JAI4</accession>
<dbReference type="InterPro" id="IPR036259">
    <property type="entry name" value="MFS_trans_sf"/>
</dbReference>
<evidence type="ECO:0000256" key="7">
    <source>
        <dbReference type="ARBA" id="ARBA00023136"/>
    </source>
</evidence>
<evidence type="ECO:0000259" key="9">
    <source>
        <dbReference type="PROSITE" id="PS50850"/>
    </source>
</evidence>
<dbReference type="PANTHER" id="PTHR23501:SF197">
    <property type="entry name" value="COMD"/>
    <property type="match status" value="1"/>
</dbReference>
<evidence type="ECO:0000256" key="5">
    <source>
        <dbReference type="ARBA" id="ARBA00022692"/>
    </source>
</evidence>
<dbReference type="Pfam" id="PF07690">
    <property type="entry name" value="MFS_1"/>
    <property type="match status" value="2"/>
</dbReference>
<name>A0A4D4JAI4_9PSEU</name>
<evidence type="ECO:0000313" key="11">
    <source>
        <dbReference type="Proteomes" id="UP000298860"/>
    </source>
</evidence>
<dbReference type="CDD" id="cd17502">
    <property type="entry name" value="MFS_Azr1_MDR_like"/>
    <property type="match status" value="1"/>
</dbReference>
<dbReference type="Gene3D" id="1.20.1720.10">
    <property type="entry name" value="Multidrug resistance protein D"/>
    <property type="match status" value="1"/>
</dbReference>
<gene>
    <name evidence="10" type="ORF">GTS_36530</name>
</gene>
<dbReference type="AlphaFoldDB" id="A0A4D4JAI4"/>
<feature type="transmembrane region" description="Helical" evidence="8">
    <location>
        <begin position="118"/>
        <end position="139"/>
    </location>
</feature>
<feature type="transmembrane region" description="Helical" evidence="8">
    <location>
        <begin position="318"/>
        <end position="339"/>
    </location>
</feature>
<dbReference type="InterPro" id="IPR020846">
    <property type="entry name" value="MFS_dom"/>
</dbReference>
<comment type="similarity">
    <text evidence="2">Belongs to the major facilitator superfamily. TCR/Tet family.</text>
</comment>
<feature type="transmembrane region" description="Helical" evidence="8">
    <location>
        <begin position="182"/>
        <end position="204"/>
    </location>
</feature>
<dbReference type="Proteomes" id="UP000298860">
    <property type="component" value="Unassembled WGS sequence"/>
</dbReference>
<keyword evidence="11" id="KW-1185">Reference proteome</keyword>